<keyword evidence="3 5" id="KW-0732">Signal</keyword>
<comment type="caution">
    <text evidence="6">The sequence shown here is derived from an EMBL/GenBank/DDBJ whole genome shotgun (WGS) entry which is preliminary data.</text>
</comment>
<comment type="subcellular location">
    <subcellularLocation>
        <location evidence="1">Periplasm</location>
    </subcellularLocation>
</comment>
<accession>A0A8E2QBT2</accession>
<dbReference type="AlphaFoldDB" id="A0A8E2QBT2"/>
<dbReference type="InterPro" id="IPR052211">
    <property type="entry name" value="Cpx_auxiliary_protein"/>
</dbReference>
<dbReference type="EMBL" id="POUK01000007">
    <property type="protein sequence ID" value="PNF75229.1"/>
    <property type="molecule type" value="Genomic_DNA"/>
</dbReference>
<keyword evidence="4" id="KW-0574">Periplasm</keyword>
<dbReference type="RefSeq" id="WP_102829387.1">
    <property type="nucleotide sequence ID" value="NZ_CP065721.1"/>
</dbReference>
<dbReference type="GO" id="GO:0051082">
    <property type="term" value="F:unfolded protein binding"/>
    <property type="evidence" value="ECO:0007669"/>
    <property type="project" value="TreeGrafter"/>
</dbReference>
<dbReference type="PANTHER" id="PTHR38102:SF1">
    <property type="entry name" value="PERIPLASMIC CHAPERONE SPY"/>
    <property type="match status" value="1"/>
</dbReference>
<dbReference type="GO" id="GO:0030288">
    <property type="term" value="C:outer membrane-bounded periplasmic space"/>
    <property type="evidence" value="ECO:0007669"/>
    <property type="project" value="TreeGrafter"/>
</dbReference>
<evidence type="ECO:0000256" key="4">
    <source>
        <dbReference type="ARBA" id="ARBA00022764"/>
    </source>
</evidence>
<feature type="signal peptide" evidence="5">
    <location>
        <begin position="1"/>
        <end position="20"/>
    </location>
</feature>
<evidence type="ECO:0000313" key="7">
    <source>
        <dbReference type="Proteomes" id="UP000235881"/>
    </source>
</evidence>
<evidence type="ECO:0000256" key="5">
    <source>
        <dbReference type="SAM" id="SignalP"/>
    </source>
</evidence>
<protein>
    <submittedName>
        <fullName evidence="6">P pilus assembly/Cpx signaling pathway, periplasmic inhibitor/zinc-resistance associated protein</fullName>
    </submittedName>
</protein>
<reference evidence="6 7" key="1">
    <citation type="submission" date="2018-01" db="EMBL/GenBank/DDBJ databases">
        <title>Denitrification phenotypes of diverse strains of Pseudomonas stutzeri.</title>
        <authorList>
            <person name="Milligan D.A."/>
            <person name="Bergaust L."/>
            <person name="Bakken L.R."/>
            <person name="Frostegard A."/>
        </authorList>
    </citation>
    <scope>NUCLEOTIDE SEQUENCE [LARGE SCALE GENOMIC DNA]</scope>
    <source>
        <strain evidence="6 7">DSM 50238</strain>
    </source>
</reference>
<organism evidence="6 7">
    <name type="scientific">Stutzerimonas degradans</name>
    <dbReference type="NCBI Taxonomy" id="2968968"/>
    <lineage>
        <taxon>Bacteria</taxon>
        <taxon>Pseudomonadati</taxon>
        <taxon>Pseudomonadota</taxon>
        <taxon>Gammaproteobacteria</taxon>
        <taxon>Pseudomonadales</taxon>
        <taxon>Pseudomonadaceae</taxon>
        <taxon>Stutzerimonas</taxon>
    </lineage>
</organism>
<evidence type="ECO:0000256" key="3">
    <source>
        <dbReference type="ARBA" id="ARBA00022729"/>
    </source>
</evidence>
<gene>
    <name evidence="6" type="ORF">CXK95_16600</name>
</gene>
<comment type="similarity">
    <text evidence="2">Belongs to the CpxP/Spy family.</text>
</comment>
<evidence type="ECO:0000256" key="1">
    <source>
        <dbReference type="ARBA" id="ARBA00004418"/>
    </source>
</evidence>
<name>A0A8E2QBT2_9GAMM</name>
<proteinExistence type="inferred from homology"/>
<dbReference type="PANTHER" id="PTHR38102">
    <property type="entry name" value="PERIPLASMIC CHAPERONE SPY"/>
    <property type="match status" value="1"/>
</dbReference>
<evidence type="ECO:0000313" key="6">
    <source>
        <dbReference type="EMBL" id="PNF75229.1"/>
    </source>
</evidence>
<sequence length="140" mass="16434">MRKSLIALLFVTAIPTAVMAMPGAMRDGGQCPMGGKQGPRMFQELDLTREQQREMHKLMGEQMQQRRAVTQRYLDKLPEAERKAMQDEIQMSRDDIHKQMRALLKPEQQKAFDESLKKMAERRAERAEFLKWKAERDQQN</sequence>
<dbReference type="Proteomes" id="UP000235881">
    <property type="component" value="Unassembled WGS sequence"/>
</dbReference>
<dbReference type="InterPro" id="IPR012899">
    <property type="entry name" value="LTXXQ"/>
</dbReference>
<feature type="chain" id="PRO_5034020515" evidence="5">
    <location>
        <begin position="21"/>
        <end position="140"/>
    </location>
</feature>
<evidence type="ECO:0000256" key="2">
    <source>
        <dbReference type="ARBA" id="ARBA00008441"/>
    </source>
</evidence>
<keyword evidence="7" id="KW-1185">Reference proteome</keyword>
<dbReference type="Pfam" id="PF07813">
    <property type="entry name" value="LTXXQ"/>
    <property type="match status" value="1"/>
</dbReference>